<protein>
    <recommendedName>
        <fullName evidence="3">DUF488 domain-containing protein</fullName>
    </recommendedName>
</protein>
<dbReference type="RefSeq" id="WP_176068276.1">
    <property type="nucleotide sequence ID" value="NZ_BJTG01000010.1"/>
</dbReference>
<name>A0A7I9VSJ8_9BACT</name>
<proteinExistence type="predicted"/>
<accession>A0A7I9VSJ8</accession>
<organism evidence="1 2">
    <name type="scientific">Anaeromyxobacter diazotrophicus</name>
    <dbReference type="NCBI Taxonomy" id="2590199"/>
    <lineage>
        <taxon>Bacteria</taxon>
        <taxon>Pseudomonadati</taxon>
        <taxon>Myxococcota</taxon>
        <taxon>Myxococcia</taxon>
        <taxon>Myxococcales</taxon>
        <taxon>Cystobacterineae</taxon>
        <taxon>Anaeromyxobacteraceae</taxon>
        <taxon>Anaeromyxobacter</taxon>
    </lineage>
</organism>
<dbReference type="Proteomes" id="UP000503640">
    <property type="component" value="Unassembled WGS sequence"/>
</dbReference>
<keyword evidence="2" id="KW-1185">Reference proteome</keyword>
<evidence type="ECO:0008006" key="3">
    <source>
        <dbReference type="Google" id="ProtNLM"/>
    </source>
</evidence>
<dbReference type="PANTHER" id="PTHR39337:SF1">
    <property type="entry name" value="BLR5642 PROTEIN"/>
    <property type="match status" value="1"/>
</dbReference>
<dbReference type="PANTHER" id="PTHR39337">
    <property type="entry name" value="BLR5642 PROTEIN"/>
    <property type="match status" value="1"/>
</dbReference>
<sequence>MERARLFTVGYEGRTQAQLVLRLREAGVTRVLDVRASARSPRPGFSKAPLGRALAAEGFEYRHLPEAGNPFREEAARDLPGALARYREHLAARPEILTAVLEAAAGARTALLCAEANPRRCHRSVLAERLSEASPGLSVVHL</sequence>
<dbReference type="InterPro" id="IPR007438">
    <property type="entry name" value="DUF488"/>
</dbReference>
<dbReference type="AlphaFoldDB" id="A0A7I9VSJ8"/>
<comment type="caution">
    <text evidence="1">The sequence shown here is derived from an EMBL/GenBank/DDBJ whole genome shotgun (WGS) entry which is preliminary data.</text>
</comment>
<gene>
    <name evidence="1" type="ORF">AMYX_38410</name>
</gene>
<reference evidence="2" key="1">
    <citation type="journal article" date="2020" name="Appl. Environ. Microbiol.">
        <title>Diazotrophic Anaeromyxobacter Isolates from Soils.</title>
        <authorList>
            <person name="Masuda Y."/>
            <person name="Yamanaka H."/>
            <person name="Xu Z.X."/>
            <person name="Shiratori Y."/>
            <person name="Aono T."/>
            <person name="Amachi S."/>
            <person name="Senoo K."/>
            <person name="Itoh H."/>
        </authorList>
    </citation>
    <scope>NUCLEOTIDE SEQUENCE [LARGE SCALE GENOMIC DNA]</scope>
    <source>
        <strain evidence="2">R267</strain>
    </source>
</reference>
<dbReference type="EMBL" id="BJTG01000010">
    <property type="protein sequence ID" value="GEJ59100.1"/>
    <property type="molecule type" value="Genomic_DNA"/>
</dbReference>
<evidence type="ECO:0000313" key="2">
    <source>
        <dbReference type="Proteomes" id="UP000503640"/>
    </source>
</evidence>
<dbReference type="Pfam" id="PF04343">
    <property type="entry name" value="DUF488"/>
    <property type="match status" value="1"/>
</dbReference>
<evidence type="ECO:0000313" key="1">
    <source>
        <dbReference type="EMBL" id="GEJ59100.1"/>
    </source>
</evidence>